<proteinExistence type="predicted"/>
<gene>
    <name evidence="1" type="ORF">GCM10009020_07160</name>
</gene>
<protein>
    <submittedName>
        <fullName evidence="1">Uncharacterized protein</fullName>
    </submittedName>
</protein>
<dbReference type="Proteomes" id="UP001500420">
    <property type="component" value="Unassembled WGS sequence"/>
</dbReference>
<name>A0AAV3T7C6_9EURY</name>
<reference evidence="1 2" key="1">
    <citation type="journal article" date="2019" name="Int. J. Syst. Evol. Microbiol.">
        <title>The Global Catalogue of Microorganisms (GCM) 10K type strain sequencing project: providing services to taxonomists for standard genome sequencing and annotation.</title>
        <authorList>
            <consortium name="The Broad Institute Genomics Platform"/>
            <consortium name="The Broad Institute Genome Sequencing Center for Infectious Disease"/>
            <person name="Wu L."/>
            <person name="Ma J."/>
        </authorList>
    </citation>
    <scope>NUCLEOTIDE SEQUENCE [LARGE SCALE GENOMIC DNA]</scope>
    <source>
        <strain evidence="1 2">JCM 16328</strain>
    </source>
</reference>
<evidence type="ECO:0000313" key="1">
    <source>
        <dbReference type="EMBL" id="GAA0664793.1"/>
    </source>
</evidence>
<evidence type="ECO:0000313" key="2">
    <source>
        <dbReference type="Proteomes" id="UP001500420"/>
    </source>
</evidence>
<dbReference type="EMBL" id="BAAADV010000001">
    <property type="protein sequence ID" value="GAA0664793.1"/>
    <property type="molecule type" value="Genomic_DNA"/>
</dbReference>
<sequence>MGLKGQCAPVEWQAGGRLKHPSDGRTTLVGPIGSAPFLWRRRFDGVMSWTELFDRTERWDVDENDVSDALARHREKGDADE</sequence>
<organism evidence="1 2">
    <name type="scientific">Natronoarchaeum mannanilyticum</name>
    <dbReference type="NCBI Taxonomy" id="926360"/>
    <lineage>
        <taxon>Archaea</taxon>
        <taxon>Methanobacteriati</taxon>
        <taxon>Methanobacteriota</taxon>
        <taxon>Stenosarchaea group</taxon>
        <taxon>Halobacteria</taxon>
        <taxon>Halobacteriales</taxon>
        <taxon>Natronoarchaeaceae</taxon>
    </lineage>
</organism>
<dbReference type="AlphaFoldDB" id="A0AAV3T7C6"/>
<accession>A0AAV3T7C6</accession>
<comment type="caution">
    <text evidence="1">The sequence shown here is derived from an EMBL/GenBank/DDBJ whole genome shotgun (WGS) entry which is preliminary data.</text>
</comment>
<keyword evidence="2" id="KW-1185">Reference proteome</keyword>